<protein>
    <submittedName>
        <fullName evidence="1">Uncharacterized protein</fullName>
    </submittedName>
</protein>
<evidence type="ECO:0000313" key="1">
    <source>
        <dbReference type="EMBL" id="BAI62184.1"/>
    </source>
</evidence>
<proteinExistence type="predicted"/>
<sequence length="174" mass="16519">MKIVNGFLAAALVLLAVSMVAVPAFAFFPGPLGGFWGRGMAFPGAFGCGVPPVAGFGGFPFAGGCGFPVAGGCGFPVAGGCGFPAAGGFGVPGAAGFGVPGIGGYGVPGYGSPFGTPFGGYPGMGGYGMPNANFGANAGYQMPAGNTAYGNMPLKSVGNLGMGAGFGGMPSGYV</sequence>
<dbReference type="EMBL" id="AP011532">
    <property type="protein sequence ID" value="BAI62184.1"/>
    <property type="molecule type" value="Genomic_DNA"/>
</dbReference>
<gene>
    <name evidence="1" type="ordered locus">MCP_2112</name>
</gene>
<dbReference type="InParanoid" id="D1Z0G2"/>
<dbReference type="RefSeq" id="WP_012900858.1">
    <property type="nucleotide sequence ID" value="NC_013665.1"/>
</dbReference>
<accession>D1Z0G2</accession>
<reference evidence="1 2" key="1">
    <citation type="journal article" date="2007" name="Appl. Environ. Microbiol.">
        <title>Isolation of key methanogens for global methane emission from rice paddy fields: a novel isolate affiliated with the clone cluster rice cluster I.</title>
        <authorList>
            <person name="Sakai S."/>
            <person name="Imachi H."/>
            <person name="Sekiguchi Y."/>
            <person name="Ohashi A."/>
            <person name="Harada H."/>
            <person name="Kamagata Y."/>
        </authorList>
    </citation>
    <scope>NUCLEOTIDE SEQUENCE [LARGE SCALE GENOMIC DNA]</scope>
    <source>
        <strain evidence="2">DSM 17711 / JCM 13418 / NBRC 101707 / SANAE</strain>
    </source>
</reference>
<name>D1Z0G2_METPS</name>
<dbReference type="AlphaFoldDB" id="D1Z0G2"/>
<keyword evidence="2" id="KW-1185">Reference proteome</keyword>
<organism evidence="1 2">
    <name type="scientific">Methanocella paludicola (strain DSM 17711 / JCM 13418 / NBRC 101707 / SANAE)</name>
    <dbReference type="NCBI Taxonomy" id="304371"/>
    <lineage>
        <taxon>Archaea</taxon>
        <taxon>Methanobacteriati</taxon>
        <taxon>Methanobacteriota</taxon>
        <taxon>Stenosarchaea group</taxon>
        <taxon>Methanomicrobia</taxon>
        <taxon>Methanocellales</taxon>
        <taxon>Methanocellaceae</taxon>
        <taxon>Methanocella</taxon>
    </lineage>
</organism>
<reference evidence="2" key="3">
    <citation type="journal article" date="2011" name="PLoS ONE">
        <title>Genome sequence of a mesophilic hydrogenotrophic methanogen Methanocella paludicola, the first cultivated representative of the order Methanocellales.</title>
        <authorList>
            <person name="Sakai S."/>
            <person name="Takaki Y."/>
            <person name="Shimamura S."/>
            <person name="Sekine M."/>
            <person name="Tajima T."/>
            <person name="Kosugi H."/>
            <person name="Ichikawa N."/>
            <person name="Tasumi E."/>
            <person name="Hiraki A.T."/>
            <person name="Shimizu A."/>
            <person name="Kato Y."/>
            <person name="Nishiko R."/>
            <person name="Mori K."/>
            <person name="Fujita N."/>
            <person name="Imachi H."/>
            <person name="Takai K."/>
        </authorList>
    </citation>
    <scope>NUCLEOTIDE SEQUENCE [LARGE SCALE GENOMIC DNA]</scope>
    <source>
        <strain evidence="2">DSM 17711 / JCM 13418 / NBRC 101707 / SANAE</strain>
    </source>
</reference>
<dbReference type="KEGG" id="mpd:MCP_2112"/>
<dbReference type="eggNOG" id="arCOG14859">
    <property type="taxonomic scope" value="Archaea"/>
</dbReference>
<dbReference type="Proteomes" id="UP000001882">
    <property type="component" value="Chromosome"/>
</dbReference>
<evidence type="ECO:0000313" key="2">
    <source>
        <dbReference type="Proteomes" id="UP000001882"/>
    </source>
</evidence>
<dbReference type="GeneID" id="38937808"/>
<reference evidence="1 2" key="2">
    <citation type="journal article" date="2008" name="Int. J. Syst. Evol. Microbiol.">
        <title>Methanocella paludicola gen. nov., sp. nov., a methane-producing archaeon, the first isolate of the lineage 'Rice Cluster I', and proposal of the new archaeal order Methanocellales ord. nov.</title>
        <authorList>
            <person name="Sakai S."/>
            <person name="Imachi H."/>
            <person name="Hanada S."/>
            <person name="Ohashi A."/>
            <person name="Harada H."/>
            <person name="Kamagata Y."/>
        </authorList>
    </citation>
    <scope>NUCLEOTIDE SEQUENCE [LARGE SCALE GENOMIC DNA]</scope>
    <source>
        <strain evidence="2">DSM 17711 / JCM 13418 / NBRC 101707 / SANAE</strain>
    </source>
</reference>